<reference evidence="5 6" key="1">
    <citation type="submission" date="2020-04" db="EMBL/GenBank/DDBJ databases">
        <authorList>
            <person name="Hitch T.C.A."/>
            <person name="Wylensek D."/>
            <person name="Clavel T."/>
        </authorList>
    </citation>
    <scope>NUCLEOTIDE SEQUENCE [LARGE SCALE GENOMIC DNA]</scope>
    <source>
        <strain evidence="5 6">WB01_D5_05</strain>
    </source>
</reference>
<feature type="coiled-coil region" evidence="1">
    <location>
        <begin position="337"/>
        <end position="368"/>
    </location>
</feature>
<dbReference type="Proteomes" id="UP000561326">
    <property type="component" value="Unassembled WGS sequence"/>
</dbReference>
<gene>
    <name evidence="5" type="ORF">HF838_23910</name>
</gene>
<name>A0A848D0R5_ANEAE</name>
<dbReference type="RefSeq" id="WP_168976638.1">
    <property type="nucleotide sequence ID" value="NZ_JABAGO010000073.1"/>
</dbReference>
<comment type="caution">
    <text evidence="5">The sequence shown here is derived from an EMBL/GenBank/DDBJ whole genome shotgun (WGS) entry which is preliminary data.</text>
</comment>
<sequence length="824" mass="93686">MKRAMRLFLCIFVLALAFPGITAAADIPAKKGLVQDIAKMLPKETIPQIEKAAKGEPYTFYVLTVNSLDGEEPSDYATMVYNEWNLGTDDILLLISKQERRIEMNFNNATLQEKIDALPDNMDTGGMTDSKLSQFVDAHFIPEAKKGNFAKASIELMKATYALKPIVPAVDDDVKTGMEPDGNNTSAVETPLPQIPLAKQETPEPAMGTPINWSLVIGIVIGLLLLAALVELIFRVVRLHRLQKRLPGLMVQVNQASESIKPYIDLSQDKTLQMAMSIDKQLTDTLLRMNNLKQELSLIRVRHWLLPGLRKQLKGAVGALAEMAEYTAQLTKQITHIEEVDRNLKQLMADAEGRLNEVALAIEKEQTNRGWPLGELVQRQRILKSQLEESRQMSTFDPLGAEERFNHANEALLQMEQDVASIDFYSNSYRDFPNEMAACRQHFEHIVQEHRLKLVRIEPYENVEQAHAVSEQMYKHLQNGDIPAVIQHVERMRQLLSEAVQMTQRQADLKIKNTNDIELVISKLAAYPEQDTGLIAVTERVRPLYRTKHWEQMWHAYRDKLPCIEDISRSLRQVQQWCAEEVQEYELAREEMDRILHALGELDECIDNYRQRIRELDSALDEAKREQSAAEAAYAKGQATISSNGLVQQWNLQRNNLAKLQSSLRQLFAEPPYDMKLISEMSQQFVDEAERFLSEVERAAIYKRNAEREIEQAESRFYSVQARARRKINVNSYSSQYSSISSEIAQLMQQGAYEQVARSAAMLTGIVTAMNQAYDEAIREEQRQEQLRNSSHSSGGSSWRNSSNSSGGSNWNNNNNNSSGGSNW</sequence>
<evidence type="ECO:0000256" key="3">
    <source>
        <dbReference type="SAM" id="SignalP"/>
    </source>
</evidence>
<protein>
    <recommendedName>
        <fullName evidence="4">TPM domain-containing protein</fullName>
    </recommendedName>
</protein>
<dbReference type="AlphaFoldDB" id="A0A848D0R5"/>
<accession>A0A848D0R5</accession>
<feature type="compositionally biased region" description="Low complexity" evidence="2">
    <location>
        <begin position="789"/>
        <end position="824"/>
    </location>
</feature>
<evidence type="ECO:0000313" key="5">
    <source>
        <dbReference type="EMBL" id="NMF01246.1"/>
    </source>
</evidence>
<feature type="domain" description="TPM" evidence="4">
    <location>
        <begin position="38"/>
        <end position="160"/>
    </location>
</feature>
<evidence type="ECO:0000256" key="1">
    <source>
        <dbReference type="SAM" id="Coils"/>
    </source>
</evidence>
<feature type="chain" id="PRO_5032691455" description="TPM domain-containing protein" evidence="3">
    <location>
        <begin position="25"/>
        <end position="824"/>
    </location>
</feature>
<evidence type="ECO:0000259" key="4">
    <source>
        <dbReference type="Pfam" id="PF04536"/>
    </source>
</evidence>
<dbReference type="EMBL" id="JABAGO010000073">
    <property type="protein sequence ID" value="NMF01246.1"/>
    <property type="molecule type" value="Genomic_DNA"/>
</dbReference>
<evidence type="ECO:0000313" key="6">
    <source>
        <dbReference type="Proteomes" id="UP000561326"/>
    </source>
</evidence>
<feature type="signal peptide" evidence="3">
    <location>
        <begin position="1"/>
        <end position="24"/>
    </location>
</feature>
<dbReference type="InterPro" id="IPR007621">
    <property type="entry name" value="TPM_dom"/>
</dbReference>
<evidence type="ECO:0000256" key="2">
    <source>
        <dbReference type="SAM" id="MobiDB-lite"/>
    </source>
</evidence>
<feature type="coiled-coil region" evidence="1">
    <location>
        <begin position="696"/>
        <end position="723"/>
    </location>
</feature>
<organism evidence="5 6">
    <name type="scientific">Aneurinibacillus aneurinilyticus</name>
    <name type="common">Bacillus aneurinolyticus</name>
    <dbReference type="NCBI Taxonomy" id="1391"/>
    <lineage>
        <taxon>Bacteria</taxon>
        <taxon>Bacillati</taxon>
        <taxon>Bacillota</taxon>
        <taxon>Bacilli</taxon>
        <taxon>Bacillales</taxon>
        <taxon>Paenibacillaceae</taxon>
        <taxon>Aneurinibacillus group</taxon>
        <taxon>Aneurinibacillus</taxon>
    </lineage>
</organism>
<dbReference type="Pfam" id="PF04536">
    <property type="entry name" value="TPM_phosphatase"/>
    <property type="match status" value="1"/>
</dbReference>
<keyword evidence="3" id="KW-0732">Signal</keyword>
<proteinExistence type="predicted"/>
<feature type="region of interest" description="Disordered" evidence="2">
    <location>
        <begin position="780"/>
        <end position="824"/>
    </location>
</feature>
<keyword evidence="1" id="KW-0175">Coiled coil</keyword>
<feature type="coiled-coil region" evidence="1">
    <location>
        <begin position="606"/>
        <end position="633"/>
    </location>
</feature>
<dbReference type="Gene3D" id="3.10.310.50">
    <property type="match status" value="1"/>
</dbReference>